<dbReference type="Proteomes" id="UP000027318">
    <property type="component" value="Unassembled WGS sequence"/>
</dbReference>
<gene>
    <name evidence="2" type="ORF">ADINL_3137</name>
</gene>
<keyword evidence="2" id="KW-0808">Transferase</keyword>
<accession>A0A063Y2C7</accession>
<dbReference type="PATRIC" id="fig|267850.7.peg.3088"/>
<dbReference type="SUPFAM" id="SSF52833">
    <property type="entry name" value="Thioredoxin-like"/>
    <property type="match status" value="1"/>
</dbReference>
<evidence type="ECO:0000313" key="2">
    <source>
        <dbReference type="EMBL" id="KDE38682.1"/>
    </source>
</evidence>
<dbReference type="RefSeq" id="WP_051632885.1">
    <property type="nucleotide sequence ID" value="NZ_JMSZ01000042.1"/>
</dbReference>
<dbReference type="SUPFAM" id="SSF47616">
    <property type="entry name" value="GST C-terminal domain-like"/>
    <property type="match status" value="1"/>
</dbReference>
<dbReference type="STRING" id="267850.ADINL_3137"/>
<dbReference type="CDD" id="cd00570">
    <property type="entry name" value="GST_N_family"/>
    <property type="match status" value="1"/>
</dbReference>
<dbReference type="InterPro" id="IPR036249">
    <property type="entry name" value="Thioredoxin-like_sf"/>
</dbReference>
<dbReference type="InterPro" id="IPR036282">
    <property type="entry name" value="Glutathione-S-Trfase_C_sf"/>
</dbReference>
<name>A0A063Y2C7_9GAMM</name>
<dbReference type="GO" id="GO:0004364">
    <property type="term" value="F:glutathione transferase activity"/>
    <property type="evidence" value="ECO:0007669"/>
    <property type="project" value="UniProtKB-EC"/>
</dbReference>
<dbReference type="EC" id="2.5.1.18" evidence="2"/>
<evidence type="ECO:0000313" key="3">
    <source>
        <dbReference type="Proteomes" id="UP000027318"/>
    </source>
</evidence>
<reference evidence="2 3" key="1">
    <citation type="journal article" date="2005" name="Int. J. Syst. Evol. Microbiol.">
        <title>Nitrincola lacisaponensis gen. nov., sp. nov., a novel alkaliphilic bacterium isolated from an alkaline, saline lake.</title>
        <authorList>
            <person name="Dimitriu P.A."/>
            <person name="Shukla S.K."/>
            <person name="Conradt J."/>
            <person name="Marquez M.C."/>
            <person name="Ventosa A."/>
            <person name="Maglia A."/>
            <person name="Peyton B.M."/>
            <person name="Pinkart H.C."/>
            <person name="Mormile M.R."/>
        </authorList>
    </citation>
    <scope>NUCLEOTIDE SEQUENCE [LARGE SCALE GENOMIC DNA]</scope>
    <source>
        <strain evidence="2 3">4CA</strain>
    </source>
</reference>
<protein>
    <submittedName>
        <fullName evidence="2">Glutathione S-transferase</fullName>
        <ecNumber evidence="2">2.5.1.18</ecNumber>
    </submittedName>
</protein>
<organism evidence="2 3">
    <name type="scientific">Nitrincola lacisaponensis</name>
    <dbReference type="NCBI Taxonomy" id="267850"/>
    <lineage>
        <taxon>Bacteria</taxon>
        <taxon>Pseudomonadati</taxon>
        <taxon>Pseudomonadota</taxon>
        <taxon>Gammaproteobacteria</taxon>
        <taxon>Oceanospirillales</taxon>
        <taxon>Oceanospirillaceae</taxon>
        <taxon>Nitrincola</taxon>
    </lineage>
</organism>
<dbReference type="CDD" id="cd00299">
    <property type="entry name" value="GST_C_family"/>
    <property type="match status" value="1"/>
</dbReference>
<proteinExistence type="predicted"/>
<dbReference type="PROSITE" id="PS50404">
    <property type="entry name" value="GST_NTER"/>
    <property type="match status" value="1"/>
</dbReference>
<dbReference type="InterPro" id="IPR004045">
    <property type="entry name" value="Glutathione_S-Trfase_N"/>
</dbReference>
<dbReference type="Gene3D" id="3.40.30.10">
    <property type="entry name" value="Glutaredoxin"/>
    <property type="match status" value="1"/>
</dbReference>
<keyword evidence="3" id="KW-1185">Reference proteome</keyword>
<dbReference type="Pfam" id="PF13417">
    <property type="entry name" value="GST_N_3"/>
    <property type="match status" value="1"/>
</dbReference>
<evidence type="ECO:0000259" key="1">
    <source>
        <dbReference type="PROSITE" id="PS50404"/>
    </source>
</evidence>
<dbReference type="EMBL" id="JMSZ01000042">
    <property type="protein sequence ID" value="KDE38682.1"/>
    <property type="molecule type" value="Genomic_DNA"/>
</dbReference>
<dbReference type="OrthoDB" id="5242791at2"/>
<feature type="domain" description="GST N-terminal" evidence="1">
    <location>
        <begin position="2"/>
        <end position="80"/>
    </location>
</feature>
<comment type="caution">
    <text evidence="2">The sequence shown here is derived from an EMBL/GenBank/DDBJ whole genome shotgun (WGS) entry which is preliminary data.</text>
</comment>
<sequence length="259" mass="29435">MTDITLYQFPISHYCEKVRWTLDWKGLDYKTCNLIPGFHIKTIGTLSRSTALPLLVKGDQIIQGSAAILDYLDRLQPNPSLVQGSEAELQQIQHWESRLDTEAGTAVRVFAYHYLLDRPDILVLWLTTGSPAYKRWLFRLLFPKVAQVMRKKMRINAANADVARQTVEACLGEISEIYRSGRYLAGDHFSRADLTAAALFSPLFMPAGYGIDWGNTRRLPTKMLAWMDKHQADLNELAGIYERYRHLNTNNLTGASAIT</sequence>
<dbReference type="Gene3D" id="1.20.1050.10">
    <property type="match status" value="1"/>
</dbReference>
<dbReference type="AlphaFoldDB" id="A0A063Y2C7"/>